<organism evidence="2 3">
    <name type="scientific">Mycetocola reblochoni REB411</name>
    <dbReference type="NCBI Taxonomy" id="1255698"/>
    <lineage>
        <taxon>Bacteria</taxon>
        <taxon>Bacillati</taxon>
        <taxon>Actinomycetota</taxon>
        <taxon>Actinomycetes</taxon>
        <taxon>Micrococcales</taxon>
        <taxon>Microbacteriaceae</taxon>
        <taxon>Mycetocola</taxon>
    </lineage>
</organism>
<reference evidence="3" key="1">
    <citation type="submission" date="2017-02" db="EMBL/GenBank/DDBJ databases">
        <authorList>
            <person name="Dridi B."/>
        </authorList>
    </citation>
    <scope>NUCLEOTIDE SEQUENCE [LARGE SCALE GENOMIC DNA]</scope>
    <source>
        <strain evidence="3">EB411</strain>
    </source>
</reference>
<feature type="compositionally biased region" description="Basic and acidic residues" evidence="1">
    <location>
        <begin position="416"/>
        <end position="429"/>
    </location>
</feature>
<accession>A0A1R4JU25</accession>
<feature type="compositionally biased region" description="Basic and acidic residues" evidence="1">
    <location>
        <begin position="260"/>
        <end position="271"/>
    </location>
</feature>
<dbReference type="AlphaFoldDB" id="A0A1R4JU25"/>
<feature type="region of interest" description="Disordered" evidence="1">
    <location>
        <begin position="398"/>
        <end position="581"/>
    </location>
</feature>
<feature type="region of interest" description="Disordered" evidence="1">
    <location>
        <begin position="247"/>
        <end position="277"/>
    </location>
</feature>
<feature type="compositionally biased region" description="Basic and acidic residues" evidence="1">
    <location>
        <begin position="479"/>
        <end position="496"/>
    </location>
</feature>
<dbReference type="Proteomes" id="UP000196778">
    <property type="component" value="Unassembled WGS sequence"/>
</dbReference>
<evidence type="ECO:0000313" key="3">
    <source>
        <dbReference type="Proteomes" id="UP000196778"/>
    </source>
</evidence>
<dbReference type="EMBL" id="FUKR01000053">
    <property type="protein sequence ID" value="SJN35479.1"/>
    <property type="molecule type" value="Genomic_DNA"/>
</dbReference>
<gene>
    <name evidence="2" type="ORF">FM119_09470</name>
</gene>
<name>A0A1R4JU25_9MICO</name>
<keyword evidence="3" id="KW-1185">Reference proteome</keyword>
<evidence type="ECO:0000313" key="2">
    <source>
        <dbReference type="EMBL" id="SJN35479.1"/>
    </source>
</evidence>
<evidence type="ECO:0000256" key="1">
    <source>
        <dbReference type="SAM" id="MobiDB-lite"/>
    </source>
</evidence>
<feature type="region of interest" description="Disordered" evidence="1">
    <location>
        <begin position="1"/>
        <end position="20"/>
    </location>
</feature>
<proteinExistence type="predicted"/>
<protein>
    <submittedName>
        <fullName evidence="2">Patatin</fullName>
    </submittedName>
</protein>
<feature type="compositionally biased region" description="Basic and acidic residues" evidence="1">
    <location>
        <begin position="1"/>
        <end position="18"/>
    </location>
</feature>
<sequence>MLLAHPQDRPCRPRHGTDARWPPLALDVVRSTTALGEPRQVRMRDPCRKRVEPERVRCRPRSHMGGPCHRLGALRHRGGSPADTLRAPAPCAQERAHGVEPLRPAHADDGERLRAVEDRQAHPQSAVVLDPRPDRAAQVLCTDDHVDAQGTTARGEVAEHPLEHGRCFDGGDELVDDDDQSRRALTRRQLGDVPDAGQRAPSFALRELGAKSSGHPAQVGGAEVADEATAVGQPGQVTEAGATLEIDDGEGEPIGAVAHGHPEEPGRDQHALSRAGGPHHERMWAVPDEIDLDRGAVRPADRADQGRAVVRRVLARCPTGGRAVEHRSGDLRRRLIGVVLARTPARRPFTEFPRHHGELPRRHQIDAARTVRQGRRRRPVPAECRRYAIGHRLLDTSAPFSSPAQLQDMGGPGWDRLTDRTDHDTERPRPFRTVVRGRGRPRTESPGLDDGDDHPVGGCGAPSPIRTHATRAPAGVLDRQQRGMDQAERPGDHRPGDTVGDGTRCADRHNGGQRQQDGALPPSRRPAPTRRAQENPPVVRGPGCPAMNLDGFPLLHPDGNRATHAVPLGPPPRIGSPFPRR</sequence>